<comment type="caution">
    <text evidence="1">The sequence shown here is derived from an EMBL/GenBank/DDBJ whole genome shotgun (WGS) entry which is preliminary data.</text>
</comment>
<proteinExistence type="predicted"/>
<gene>
    <name evidence="1" type="ORF">J2D73_16810</name>
</gene>
<evidence type="ECO:0000313" key="2">
    <source>
        <dbReference type="Proteomes" id="UP000664771"/>
    </source>
</evidence>
<accession>A0ABS3LZW7</accession>
<evidence type="ECO:0000313" key="1">
    <source>
        <dbReference type="EMBL" id="MBO1361448.1"/>
    </source>
</evidence>
<keyword evidence="2" id="KW-1185">Reference proteome</keyword>
<dbReference type="RefSeq" id="WP_207883197.1">
    <property type="nucleotide sequence ID" value="NZ_JAFVMF010000022.1"/>
</dbReference>
<dbReference type="Proteomes" id="UP000664771">
    <property type="component" value="Unassembled WGS sequence"/>
</dbReference>
<dbReference type="Gene3D" id="2.10.10.20">
    <property type="entry name" value="Carbohydrate-binding module superfamily 5/12"/>
    <property type="match status" value="1"/>
</dbReference>
<name>A0ABS3LZW7_9PROT</name>
<sequence length="155" mass="15423">MTTTIDITAADAATALESGDILALVRGGVWMQVAASLLGGSVAGFAGAWNAETAYTAGQLLKYAGAIYAVTASFTSGSSFDPTNLTLVKAPTGVTATTLGTLPDDVTLEGDVYIAGATALPTGLTTNGSVIMTDGTVYFPNTQSNGGVLSVYTGA</sequence>
<dbReference type="EMBL" id="JAFVMF010000022">
    <property type="protein sequence ID" value="MBO1361448.1"/>
    <property type="molecule type" value="Genomic_DNA"/>
</dbReference>
<protein>
    <submittedName>
        <fullName evidence="1">Uncharacterized protein</fullName>
    </submittedName>
</protein>
<reference evidence="1 2" key="1">
    <citation type="submission" date="2021-03" db="EMBL/GenBank/DDBJ databases">
        <title>The complete genome sequence of Acetobacter sacchari TBRC 11175.</title>
        <authorList>
            <person name="Charoenyingcharoen P."/>
            <person name="Yukphan P."/>
        </authorList>
    </citation>
    <scope>NUCLEOTIDE SEQUENCE [LARGE SCALE GENOMIC DNA]</scope>
    <source>
        <strain evidence="1 2">TBRC 11175</strain>
    </source>
</reference>
<organism evidence="1 2">
    <name type="scientific">Acetobacter sacchari</name>
    <dbReference type="NCBI Taxonomy" id="2661687"/>
    <lineage>
        <taxon>Bacteria</taxon>
        <taxon>Pseudomonadati</taxon>
        <taxon>Pseudomonadota</taxon>
        <taxon>Alphaproteobacteria</taxon>
        <taxon>Acetobacterales</taxon>
        <taxon>Acetobacteraceae</taxon>
        <taxon>Acetobacter</taxon>
    </lineage>
</organism>